<feature type="compositionally biased region" description="Basic and acidic residues" evidence="1">
    <location>
        <begin position="37"/>
        <end position="54"/>
    </location>
</feature>
<dbReference type="AlphaFoldDB" id="A0A4U5QNM3"/>
<evidence type="ECO:0000256" key="1">
    <source>
        <dbReference type="SAM" id="MobiDB-lite"/>
    </source>
</evidence>
<gene>
    <name evidence="2" type="ORF">D5086_0000078420</name>
</gene>
<feature type="region of interest" description="Disordered" evidence="1">
    <location>
        <begin position="33"/>
        <end position="147"/>
    </location>
</feature>
<comment type="caution">
    <text evidence="2">The sequence shown here is derived from an EMBL/GenBank/DDBJ whole genome shotgun (WGS) entry which is preliminary data.</text>
</comment>
<dbReference type="EMBL" id="RCHU01000221">
    <property type="protein sequence ID" value="TKS10937.1"/>
    <property type="molecule type" value="Genomic_DNA"/>
</dbReference>
<feature type="compositionally biased region" description="Polar residues" evidence="1">
    <location>
        <begin position="78"/>
        <end position="100"/>
    </location>
</feature>
<evidence type="ECO:0000313" key="2">
    <source>
        <dbReference type="EMBL" id="TKS10937.1"/>
    </source>
</evidence>
<feature type="region of interest" description="Disordered" evidence="1">
    <location>
        <begin position="274"/>
        <end position="302"/>
    </location>
</feature>
<organism evidence="2">
    <name type="scientific">Populus alba</name>
    <name type="common">White poplar</name>
    <dbReference type="NCBI Taxonomy" id="43335"/>
    <lineage>
        <taxon>Eukaryota</taxon>
        <taxon>Viridiplantae</taxon>
        <taxon>Streptophyta</taxon>
        <taxon>Embryophyta</taxon>
        <taxon>Tracheophyta</taxon>
        <taxon>Spermatophyta</taxon>
        <taxon>Magnoliopsida</taxon>
        <taxon>eudicotyledons</taxon>
        <taxon>Gunneridae</taxon>
        <taxon>Pentapetalae</taxon>
        <taxon>rosids</taxon>
        <taxon>fabids</taxon>
        <taxon>Malpighiales</taxon>
        <taxon>Salicaceae</taxon>
        <taxon>Saliceae</taxon>
        <taxon>Populus</taxon>
    </lineage>
</organism>
<proteinExistence type="predicted"/>
<feature type="compositionally biased region" description="Polar residues" evidence="1">
    <location>
        <begin position="126"/>
        <end position="135"/>
    </location>
</feature>
<protein>
    <submittedName>
        <fullName evidence="2">Uncharacterized protein</fullName>
    </submittedName>
</protein>
<sequence length="302" mass="32147">MGATGRQFGAQARSLPTRIAQLPLMRLCVHGTTIPVREPRPRGKVETPKRDRARTAGRKRISKGQATHHWGTRRISKGQATSHAAATTSKVPCPQPQSQAGVDKGTVFGRLGPQPPPQISPPTVQGHPQDNNIQEASEDTTRPEVSLENSTGWVTVVSHKSSKQHKGKVVAGFEPMLANNSPAPPSLHACTCAVHNSSQTDPLVATSCVGKVQGFSTTPTALLVVHSCDGEAHNSSPTRTNIVATTAGDTVMVSNPVNVPSLDVADQCGVRTCHQKQRDRSGRVSSSLHSHDNTQLEHQGTQ</sequence>
<name>A0A4U5QNM3_POPAL</name>
<reference evidence="2" key="1">
    <citation type="submission" date="2018-10" db="EMBL/GenBank/DDBJ databases">
        <title>Population genomic analysis revealed the cold adaptation of white poplar.</title>
        <authorList>
            <person name="Liu Y.-J."/>
        </authorList>
    </citation>
    <scope>NUCLEOTIDE SEQUENCE [LARGE SCALE GENOMIC DNA]</scope>
    <source>
        <strain evidence="2">PAL-ZL1</strain>
    </source>
</reference>
<accession>A0A4U5QNM3</accession>